<dbReference type="Proteomes" id="UP000190827">
    <property type="component" value="Unassembled WGS sequence"/>
</dbReference>
<keyword evidence="1" id="KW-1133">Transmembrane helix</keyword>
<reference evidence="2 3" key="1">
    <citation type="submission" date="2017-02" db="EMBL/GenBank/DDBJ databases">
        <authorList>
            <person name="Varghese N."/>
            <person name="Submissions S."/>
        </authorList>
    </citation>
    <scope>NUCLEOTIDE SEQUENCE [LARGE SCALE GENOMIC DNA]</scope>
    <source>
        <strain evidence="2 3">VKM Ac-1787</strain>
    </source>
</reference>
<keyword evidence="3" id="KW-1185">Reference proteome</keyword>
<gene>
    <name evidence="2" type="ORF">SAMN06295973_0469</name>
</gene>
<organism evidence="2 3">
    <name type="scientific">Plantibacter cousiniae</name>
    <name type="common">nom. nud.</name>
    <dbReference type="NCBI Taxonomy" id="199709"/>
    <lineage>
        <taxon>Bacteria</taxon>
        <taxon>Bacillati</taxon>
        <taxon>Actinomycetota</taxon>
        <taxon>Actinomycetes</taxon>
        <taxon>Micrococcales</taxon>
        <taxon>Microbacteriaceae</taxon>
        <taxon>Plantibacter</taxon>
    </lineage>
</organism>
<protein>
    <submittedName>
        <fullName evidence="2">Uncharacterized protein</fullName>
    </submittedName>
</protein>
<feature type="transmembrane region" description="Helical" evidence="1">
    <location>
        <begin position="58"/>
        <end position="84"/>
    </location>
</feature>
<feature type="transmembrane region" description="Helical" evidence="1">
    <location>
        <begin position="12"/>
        <end position="38"/>
    </location>
</feature>
<proteinExistence type="predicted"/>
<evidence type="ECO:0000313" key="3">
    <source>
        <dbReference type="Proteomes" id="UP000190827"/>
    </source>
</evidence>
<keyword evidence="1" id="KW-0812">Transmembrane</keyword>
<dbReference type="EMBL" id="FUZO01000001">
    <property type="protein sequence ID" value="SKC39112.1"/>
    <property type="molecule type" value="Genomic_DNA"/>
</dbReference>
<name>A0ABY1LGU6_9MICO</name>
<sequence>MGESQRHTTRSRAWLTLSWCASVLAAAFLGAGVVSISTYASFLDFPQDDPGWISHHGWLASTGTAALIIGAALAVCSAVAFILWQVGLPEQPVGQGGRSSTEHR</sequence>
<evidence type="ECO:0000313" key="2">
    <source>
        <dbReference type="EMBL" id="SKC39112.1"/>
    </source>
</evidence>
<keyword evidence="1" id="KW-0472">Membrane</keyword>
<comment type="caution">
    <text evidence="2">The sequence shown here is derived from an EMBL/GenBank/DDBJ whole genome shotgun (WGS) entry which is preliminary data.</text>
</comment>
<evidence type="ECO:0000256" key="1">
    <source>
        <dbReference type="SAM" id="Phobius"/>
    </source>
</evidence>
<accession>A0ABY1LGU6</accession>